<dbReference type="EMBL" id="PQIB02000018">
    <property type="protein sequence ID" value="RLM54475.1"/>
    <property type="molecule type" value="Genomic_DNA"/>
</dbReference>
<dbReference type="Gene3D" id="1.20.1280.50">
    <property type="match status" value="1"/>
</dbReference>
<name>A0A3L6PED0_PANMI</name>
<keyword evidence="3" id="KW-1185">Reference proteome</keyword>
<dbReference type="AlphaFoldDB" id="A0A3L6PED0"/>
<sequence>MDLKVYKRKAKRRVPQQQTFELPDEIVWEIMIRLPVESLARVRTVSKAWLATISDDPSFVRAHLKCSKQKQHRNPSSFLINPKFLLGPVVLPVVFTRKHDEEYCNAALGRHFPAGEFGRVSTMAHCDGLMLLPTDTKVYVFNLATKDAIALPESQRNMMHHHRCLPVGLGLDTSTGKYKVARSFYRSRGSDPMEIVAMGMEVFTINGEHGSWRETWADPPYQILCS</sequence>
<dbReference type="InterPro" id="IPR036047">
    <property type="entry name" value="F-box-like_dom_sf"/>
</dbReference>
<dbReference type="Pfam" id="PF12937">
    <property type="entry name" value="F-box-like"/>
    <property type="match status" value="1"/>
</dbReference>
<dbReference type="CDD" id="cd22157">
    <property type="entry name" value="F-box_AtFBW1-like"/>
    <property type="match status" value="1"/>
</dbReference>
<evidence type="ECO:0000313" key="3">
    <source>
        <dbReference type="Proteomes" id="UP000275267"/>
    </source>
</evidence>
<dbReference type="Pfam" id="PF08268">
    <property type="entry name" value="FBA_3"/>
    <property type="match status" value="1"/>
</dbReference>
<dbReference type="InterPro" id="IPR013187">
    <property type="entry name" value="F-box-assoc_dom_typ3"/>
</dbReference>
<dbReference type="PANTHER" id="PTHR31672:SF13">
    <property type="entry name" value="F-BOX PROTEIN CPR30-LIKE"/>
    <property type="match status" value="1"/>
</dbReference>
<comment type="caution">
    <text evidence="2">The sequence shown here is derived from an EMBL/GenBank/DDBJ whole genome shotgun (WGS) entry which is preliminary data.</text>
</comment>
<protein>
    <recommendedName>
        <fullName evidence="1">F-box domain-containing protein</fullName>
    </recommendedName>
</protein>
<dbReference type="PANTHER" id="PTHR31672">
    <property type="entry name" value="BNACNNG10540D PROTEIN"/>
    <property type="match status" value="1"/>
</dbReference>
<dbReference type="InterPro" id="IPR050796">
    <property type="entry name" value="SCF_F-box_component"/>
</dbReference>
<dbReference type="SMART" id="SM00256">
    <property type="entry name" value="FBOX"/>
    <property type="match status" value="1"/>
</dbReference>
<dbReference type="SUPFAM" id="SSF81383">
    <property type="entry name" value="F-box domain"/>
    <property type="match status" value="1"/>
</dbReference>
<evidence type="ECO:0000313" key="2">
    <source>
        <dbReference type="EMBL" id="RLM54475.1"/>
    </source>
</evidence>
<gene>
    <name evidence="2" type="ORF">C2845_PM10G20750</name>
</gene>
<dbReference type="STRING" id="4540.A0A3L6PED0"/>
<dbReference type="PROSITE" id="PS50181">
    <property type="entry name" value="FBOX"/>
    <property type="match status" value="1"/>
</dbReference>
<dbReference type="Proteomes" id="UP000275267">
    <property type="component" value="Unassembled WGS sequence"/>
</dbReference>
<reference evidence="3" key="1">
    <citation type="journal article" date="2019" name="Nat. Commun.">
        <title>The genome of broomcorn millet.</title>
        <authorList>
            <person name="Zou C."/>
            <person name="Miki D."/>
            <person name="Li D."/>
            <person name="Tang Q."/>
            <person name="Xiao L."/>
            <person name="Rajput S."/>
            <person name="Deng P."/>
            <person name="Jia W."/>
            <person name="Huang R."/>
            <person name="Zhang M."/>
            <person name="Sun Y."/>
            <person name="Hu J."/>
            <person name="Fu X."/>
            <person name="Schnable P.S."/>
            <person name="Li F."/>
            <person name="Zhang H."/>
            <person name="Feng B."/>
            <person name="Zhu X."/>
            <person name="Liu R."/>
            <person name="Schnable J.C."/>
            <person name="Zhu J.-K."/>
            <person name="Zhang H."/>
        </authorList>
    </citation>
    <scope>NUCLEOTIDE SEQUENCE [LARGE SCALE GENOMIC DNA]</scope>
</reference>
<evidence type="ECO:0000259" key="1">
    <source>
        <dbReference type="PROSITE" id="PS50181"/>
    </source>
</evidence>
<proteinExistence type="predicted"/>
<accession>A0A3L6PED0</accession>
<organism evidence="2 3">
    <name type="scientific">Panicum miliaceum</name>
    <name type="common">Proso millet</name>
    <name type="synonym">Broomcorn millet</name>
    <dbReference type="NCBI Taxonomy" id="4540"/>
    <lineage>
        <taxon>Eukaryota</taxon>
        <taxon>Viridiplantae</taxon>
        <taxon>Streptophyta</taxon>
        <taxon>Embryophyta</taxon>
        <taxon>Tracheophyta</taxon>
        <taxon>Spermatophyta</taxon>
        <taxon>Magnoliopsida</taxon>
        <taxon>Liliopsida</taxon>
        <taxon>Poales</taxon>
        <taxon>Poaceae</taxon>
        <taxon>PACMAD clade</taxon>
        <taxon>Panicoideae</taxon>
        <taxon>Panicodae</taxon>
        <taxon>Paniceae</taxon>
        <taxon>Panicinae</taxon>
        <taxon>Panicum</taxon>
        <taxon>Panicum sect. Panicum</taxon>
    </lineage>
</organism>
<feature type="domain" description="F-box" evidence="1">
    <location>
        <begin position="16"/>
        <end position="62"/>
    </location>
</feature>
<dbReference type="OrthoDB" id="5319261at2759"/>
<dbReference type="InterPro" id="IPR001810">
    <property type="entry name" value="F-box_dom"/>
</dbReference>